<dbReference type="PROSITE" id="PS50287">
    <property type="entry name" value="SRCR_2"/>
    <property type="match status" value="2"/>
</dbReference>
<dbReference type="PROSITE" id="PS00420">
    <property type="entry name" value="SRCR_1"/>
    <property type="match status" value="1"/>
</dbReference>
<organism evidence="7 8">
    <name type="scientific">Synaphobranchus kaupii</name>
    <name type="common">Kaup's arrowtooth eel</name>
    <dbReference type="NCBI Taxonomy" id="118154"/>
    <lineage>
        <taxon>Eukaryota</taxon>
        <taxon>Metazoa</taxon>
        <taxon>Chordata</taxon>
        <taxon>Craniata</taxon>
        <taxon>Vertebrata</taxon>
        <taxon>Euteleostomi</taxon>
        <taxon>Actinopterygii</taxon>
        <taxon>Neopterygii</taxon>
        <taxon>Teleostei</taxon>
        <taxon>Anguilliformes</taxon>
        <taxon>Synaphobranchidae</taxon>
        <taxon>Synaphobranchus</taxon>
    </lineage>
</organism>
<proteinExistence type="predicted"/>
<dbReference type="PANTHER" id="PTHR19331:SF487">
    <property type="entry name" value="SOLUBLE SCAVENGER RECEPTOR CYSTEINE-RICH DOMAIN-CONTAINING PROTEIN SSC5D"/>
    <property type="match status" value="1"/>
</dbReference>
<dbReference type="PANTHER" id="PTHR19331">
    <property type="entry name" value="SCAVENGER RECEPTOR DOMAIN-CONTAINING"/>
    <property type="match status" value="1"/>
</dbReference>
<dbReference type="Pfam" id="PF00530">
    <property type="entry name" value="SRCR"/>
    <property type="match status" value="2"/>
</dbReference>
<dbReference type="FunFam" id="3.10.250.10:FF:000003">
    <property type="entry name" value="Deleted in malignant brain tumors 1"/>
    <property type="match status" value="1"/>
</dbReference>
<evidence type="ECO:0000313" key="8">
    <source>
        <dbReference type="Proteomes" id="UP001152622"/>
    </source>
</evidence>
<accession>A0A9Q1J756</accession>
<dbReference type="OrthoDB" id="536948at2759"/>
<keyword evidence="3 5" id="KW-1015">Disulfide bond</keyword>
<comment type="caution">
    <text evidence="5">Lacks conserved residue(s) required for the propagation of feature annotation.</text>
</comment>
<dbReference type="PRINTS" id="PR00258">
    <property type="entry name" value="SPERACTRCPTR"/>
</dbReference>
<dbReference type="AlphaFoldDB" id="A0A9Q1J756"/>
<dbReference type="GO" id="GO:0016020">
    <property type="term" value="C:membrane"/>
    <property type="evidence" value="ECO:0007669"/>
    <property type="project" value="InterPro"/>
</dbReference>
<keyword evidence="1" id="KW-0732">Signal</keyword>
<gene>
    <name evidence="7" type="ORF">SKAU_G00101420</name>
</gene>
<feature type="disulfide bond" evidence="5">
    <location>
        <begin position="87"/>
        <end position="151"/>
    </location>
</feature>
<name>A0A9Q1J756_SYNKA</name>
<dbReference type="InterPro" id="IPR001190">
    <property type="entry name" value="SRCR"/>
</dbReference>
<evidence type="ECO:0000256" key="3">
    <source>
        <dbReference type="ARBA" id="ARBA00023157"/>
    </source>
</evidence>
<dbReference type="SUPFAM" id="SSF56487">
    <property type="entry name" value="SRCR-like"/>
    <property type="match status" value="2"/>
</dbReference>
<dbReference type="SMART" id="SM00202">
    <property type="entry name" value="SR"/>
    <property type="match status" value="1"/>
</dbReference>
<dbReference type="Proteomes" id="UP001152622">
    <property type="component" value="Chromosome 3"/>
</dbReference>
<feature type="disulfide bond" evidence="5">
    <location>
        <begin position="131"/>
        <end position="141"/>
    </location>
</feature>
<feature type="disulfide bond" evidence="5">
    <location>
        <begin position="19"/>
        <end position="29"/>
    </location>
</feature>
<evidence type="ECO:0000256" key="4">
    <source>
        <dbReference type="ARBA" id="ARBA00023180"/>
    </source>
</evidence>
<evidence type="ECO:0000256" key="5">
    <source>
        <dbReference type="PROSITE-ProRule" id="PRU00196"/>
    </source>
</evidence>
<dbReference type="InterPro" id="IPR036772">
    <property type="entry name" value="SRCR-like_dom_sf"/>
</dbReference>
<keyword evidence="8" id="KW-1185">Reference proteome</keyword>
<evidence type="ECO:0000256" key="1">
    <source>
        <dbReference type="ARBA" id="ARBA00022729"/>
    </source>
</evidence>
<keyword evidence="2" id="KW-0677">Repeat</keyword>
<evidence type="ECO:0000256" key="2">
    <source>
        <dbReference type="ARBA" id="ARBA00022737"/>
    </source>
</evidence>
<evidence type="ECO:0000259" key="6">
    <source>
        <dbReference type="PROSITE" id="PS50287"/>
    </source>
</evidence>
<protein>
    <recommendedName>
        <fullName evidence="6">SRCR domain-containing protein</fullName>
    </recommendedName>
</protein>
<dbReference type="Gene3D" id="3.10.250.10">
    <property type="entry name" value="SRCR-like domain"/>
    <property type="match status" value="2"/>
</dbReference>
<feature type="disulfide bond" evidence="5">
    <location>
        <begin position="100"/>
        <end position="161"/>
    </location>
</feature>
<reference evidence="7" key="1">
    <citation type="journal article" date="2023" name="Science">
        <title>Genome structures resolve the early diversification of teleost fishes.</title>
        <authorList>
            <person name="Parey E."/>
            <person name="Louis A."/>
            <person name="Montfort J."/>
            <person name="Bouchez O."/>
            <person name="Roques C."/>
            <person name="Iampietro C."/>
            <person name="Lluch J."/>
            <person name="Castinel A."/>
            <person name="Donnadieu C."/>
            <person name="Desvignes T."/>
            <person name="Floi Bucao C."/>
            <person name="Jouanno E."/>
            <person name="Wen M."/>
            <person name="Mejri S."/>
            <person name="Dirks R."/>
            <person name="Jansen H."/>
            <person name="Henkel C."/>
            <person name="Chen W.J."/>
            <person name="Zahm M."/>
            <person name="Cabau C."/>
            <person name="Klopp C."/>
            <person name="Thompson A.W."/>
            <person name="Robinson-Rechavi M."/>
            <person name="Braasch I."/>
            <person name="Lecointre G."/>
            <person name="Bobe J."/>
            <person name="Postlethwait J.H."/>
            <person name="Berthelot C."/>
            <person name="Roest Crollius H."/>
            <person name="Guiguen Y."/>
        </authorList>
    </citation>
    <scope>NUCLEOTIDE SEQUENCE</scope>
    <source>
        <strain evidence="7">WJC10195</strain>
    </source>
</reference>
<keyword evidence="4" id="KW-0325">Glycoprotein</keyword>
<comment type="caution">
    <text evidence="7">The sequence shown here is derived from an EMBL/GenBank/DDBJ whole genome shotgun (WGS) entry which is preliminary data.</text>
</comment>
<feature type="domain" description="SRCR" evidence="6">
    <location>
        <begin position="62"/>
        <end position="162"/>
    </location>
</feature>
<feature type="domain" description="SRCR" evidence="6">
    <location>
        <begin position="11"/>
        <end position="50"/>
    </location>
</feature>
<evidence type="ECO:0000313" key="7">
    <source>
        <dbReference type="EMBL" id="KAJ8370114.1"/>
    </source>
</evidence>
<sequence>MAWFGPGMGIPILLDNVWCSGAELSLRDCTSLPVGQHNCAHQEDAGVFCRGPAASMSSGPTLRLVSGPNNCSGRVEVYYAGQWGTVCDDRWDLTDAQVVCRELGCGVALSALGEAWFGQGTGPITLDDVDCTGQEGTLQECQKSGLGEHNCAHLEDAGVVCAVALGKSLRA</sequence>
<dbReference type="EMBL" id="JAINUF010000003">
    <property type="protein sequence ID" value="KAJ8370114.1"/>
    <property type="molecule type" value="Genomic_DNA"/>
</dbReference>